<dbReference type="Proteomes" id="UP001172101">
    <property type="component" value="Unassembled WGS sequence"/>
</dbReference>
<proteinExistence type="predicted"/>
<evidence type="ECO:0000313" key="2">
    <source>
        <dbReference type="EMBL" id="KAK0709287.1"/>
    </source>
</evidence>
<gene>
    <name evidence="2" type="ORF">B0T26DRAFT_400711</name>
</gene>
<feature type="compositionally biased region" description="Basic and acidic residues" evidence="1">
    <location>
        <begin position="174"/>
        <end position="228"/>
    </location>
</feature>
<dbReference type="EMBL" id="JAUIRO010000006">
    <property type="protein sequence ID" value="KAK0709287.1"/>
    <property type="molecule type" value="Genomic_DNA"/>
</dbReference>
<feature type="compositionally biased region" description="Pro residues" evidence="1">
    <location>
        <begin position="261"/>
        <end position="276"/>
    </location>
</feature>
<feature type="region of interest" description="Disordered" evidence="1">
    <location>
        <begin position="344"/>
        <end position="389"/>
    </location>
</feature>
<evidence type="ECO:0000256" key="1">
    <source>
        <dbReference type="SAM" id="MobiDB-lite"/>
    </source>
</evidence>
<accession>A0AA40A4V4</accession>
<evidence type="ECO:0000313" key="3">
    <source>
        <dbReference type="Proteomes" id="UP001172101"/>
    </source>
</evidence>
<protein>
    <submittedName>
        <fullName evidence="2">Uncharacterized protein</fullName>
    </submittedName>
</protein>
<dbReference type="RefSeq" id="XP_060292591.1">
    <property type="nucleotide sequence ID" value="XM_060434815.1"/>
</dbReference>
<dbReference type="GeneID" id="85318085"/>
<sequence>MAAAENARMASNRRMLPETARVQARHLQLTRELEDMTKQFDYDEQRDAKAFEATILAIESGADAKRREFISQMPANMSIPDVFENMLLDIRSRDIFKAEETLALRRAQRKKIFDAKMLQHVEKYKATLFSPMIPIRPEPIKEREVMNSPALVTRAVPPLTADQMASSQPRRHKPEKEGANPQMRREFERESVHSQMRREPERDSAQSQMRRELERETARPQIRREPGRETSQSQIRPEPERETVQQQPQTRAETTTVPTVVPQPAPQSPPQSPPKPTLQVTVEHPAPVDEPRAVVEEDLGRSSPDSIVVRSDTPPPECPSRVSRDIESKPTDSVVEMELTVHVSRPVTPVSRREGSAGSVDDSQHKRKADELSFSQSTQKRTKLKDARDPIDTVSVVADPMTPRRRGKKSGRKTISYDEVFQSGNAQYKHIIVEYPPSSNNFYILKCDEHGVHFNQNPLAGAAKHLHSAQHGNMSKERAQAVELLGQLVLDCDPKKAAANNEIVSSAFAKGYKPLNLNQLTKTERSIYGLPPLDAPASAQKPASQFVHETPSNSSTSLAHQLPVGINNPTPGELYLGYWTKEKKNYAVLLLPRGDLKCAGMHGTLSDTGLLIKAPKCYVIDRISMQIKGWAPGYEDGGPLEMKRDFPVMYFDGRRSVGWLRAKDLSPFNFQNPCWKDIPFFREAVQHYALVRGFKSYDQMVEKSGNMNLKICPGQVLETPTTTIVG</sequence>
<keyword evidence="3" id="KW-1185">Reference proteome</keyword>
<name>A0AA40A4V4_9PEZI</name>
<comment type="caution">
    <text evidence="2">The sequence shown here is derived from an EMBL/GenBank/DDBJ whole genome shotgun (WGS) entry which is preliminary data.</text>
</comment>
<organism evidence="2 3">
    <name type="scientific">Lasiosphaeria miniovina</name>
    <dbReference type="NCBI Taxonomy" id="1954250"/>
    <lineage>
        <taxon>Eukaryota</taxon>
        <taxon>Fungi</taxon>
        <taxon>Dikarya</taxon>
        <taxon>Ascomycota</taxon>
        <taxon>Pezizomycotina</taxon>
        <taxon>Sordariomycetes</taxon>
        <taxon>Sordariomycetidae</taxon>
        <taxon>Sordariales</taxon>
        <taxon>Lasiosphaeriaceae</taxon>
        <taxon>Lasiosphaeria</taxon>
    </lineage>
</organism>
<feature type="compositionally biased region" description="Low complexity" evidence="1">
    <location>
        <begin position="248"/>
        <end position="260"/>
    </location>
</feature>
<reference evidence="2" key="1">
    <citation type="submission" date="2023-06" db="EMBL/GenBank/DDBJ databases">
        <title>Genome-scale phylogeny and comparative genomics of the fungal order Sordariales.</title>
        <authorList>
            <consortium name="Lawrence Berkeley National Laboratory"/>
            <person name="Hensen N."/>
            <person name="Bonometti L."/>
            <person name="Westerberg I."/>
            <person name="Brannstrom I.O."/>
            <person name="Guillou S."/>
            <person name="Cros-Aarteil S."/>
            <person name="Calhoun S."/>
            <person name="Haridas S."/>
            <person name="Kuo A."/>
            <person name="Mondo S."/>
            <person name="Pangilinan J."/>
            <person name="Riley R."/>
            <person name="LaButti K."/>
            <person name="Andreopoulos B."/>
            <person name="Lipzen A."/>
            <person name="Chen C."/>
            <person name="Yanf M."/>
            <person name="Daum C."/>
            <person name="Ng V."/>
            <person name="Clum A."/>
            <person name="Steindorff A."/>
            <person name="Ohm R."/>
            <person name="Martin F."/>
            <person name="Silar P."/>
            <person name="Natvig D."/>
            <person name="Lalanne C."/>
            <person name="Gautier V."/>
            <person name="Ament-velasquez S.L."/>
            <person name="Kruys A."/>
            <person name="Hutchinson M.I."/>
            <person name="Powell A.J."/>
            <person name="Barry K."/>
            <person name="Miller A.N."/>
            <person name="Grigoriev I.V."/>
            <person name="Debuchy R."/>
            <person name="Gladieux P."/>
            <person name="Thoren M.H."/>
            <person name="Johannesson H."/>
        </authorList>
    </citation>
    <scope>NUCLEOTIDE SEQUENCE</scope>
    <source>
        <strain evidence="2">SMH2392-1A</strain>
    </source>
</reference>
<feature type="region of interest" description="Disordered" evidence="1">
    <location>
        <begin position="152"/>
        <end position="332"/>
    </location>
</feature>
<dbReference type="AlphaFoldDB" id="A0AA40A4V4"/>
<feature type="compositionally biased region" description="Basic and acidic residues" evidence="1">
    <location>
        <begin position="286"/>
        <end position="300"/>
    </location>
</feature>
<feature type="compositionally biased region" description="Basic and acidic residues" evidence="1">
    <location>
        <begin position="362"/>
        <end position="371"/>
    </location>
</feature>